<dbReference type="EMBL" id="JAGGLJ010000003">
    <property type="protein sequence ID" value="MBP2024874.1"/>
    <property type="molecule type" value="Genomic_DNA"/>
</dbReference>
<feature type="domain" description="SLH" evidence="1">
    <location>
        <begin position="101"/>
        <end position="171"/>
    </location>
</feature>
<protein>
    <recommendedName>
        <fullName evidence="1">SLH domain-containing protein</fullName>
    </recommendedName>
</protein>
<dbReference type="RefSeq" id="WP_210060181.1">
    <property type="nucleotide sequence ID" value="NZ_JAGGLJ010000003.1"/>
</dbReference>
<accession>A0ABS4KE04</accession>
<dbReference type="Pfam" id="PF00395">
    <property type="entry name" value="SLH"/>
    <property type="match status" value="1"/>
</dbReference>
<reference evidence="2 3" key="1">
    <citation type="submission" date="2021-03" db="EMBL/GenBank/DDBJ databases">
        <title>Genomic Encyclopedia of Type Strains, Phase IV (KMG-IV): sequencing the most valuable type-strain genomes for metagenomic binning, comparative biology and taxonomic classification.</title>
        <authorList>
            <person name="Goeker M."/>
        </authorList>
    </citation>
    <scope>NUCLEOTIDE SEQUENCE [LARGE SCALE GENOMIC DNA]</scope>
    <source>
        <strain evidence="2 3">DSM 27563</strain>
    </source>
</reference>
<evidence type="ECO:0000313" key="2">
    <source>
        <dbReference type="EMBL" id="MBP2024874.1"/>
    </source>
</evidence>
<proteinExistence type="predicted"/>
<dbReference type="InterPro" id="IPR001119">
    <property type="entry name" value="SLH_dom"/>
</dbReference>
<feature type="domain" description="SLH" evidence="1">
    <location>
        <begin position="36"/>
        <end position="99"/>
    </location>
</feature>
<sequence length="220" mass="25231">MRGKDFNNKYVIIILLILLIGVFTSVRAIDSKADLNIGDIGKVENFEKNDDKIKYLRDKKIVIGYEDGDLKLDKPIRRSEMAQLLIKAFGKEDLAKELQDSLNPYADIEQSFWANGIIVVVTKVPSSQNGLYMLNGYPNRKFLPNRNLTYAELAKILVVLVKEDLTVDMANDADANWPKKWIKWANDYQICRGLEVDDSSKEVSRENEFIMFYNALLSRS</sequence>
<keyword evidence="3" id="KW-1185">Reference proteome</keyword>
<organism evidence="2 3">
    <name type="scientific">Peptoniphilus stercorisuis</name>
    <dbReference type="NCBI Taxonomy" id="1436965"/>
    <lineage>
        <taxon>Bacteria</taxon>
        <taxon>Bacillati</taxon>
        <taxon>Bacillota</taxon>
        <taxon>Tissierellia</taxon>
        <taxon>Tissierellales</taxon>
        <taxon>Peptoniphilaceae</taxon>
        <taxon>Peptoniphilus</taxon>
    </lineage>
</organism>
<gene>
    <name evidence="2" type="ORF">J2Z71_000397</name>
</gene>
<comment type="caution">
    <text evidence="2">The sequence shown here is derived from an EMBL/GenBank/DDBJ whole genome shotgun (WGS) entry which is preliminary data.</text>
</comment>
<name>A0ABS4KE04_9FIRM</name>
<evidence type="ECO:0000259" key="1">
    <source>
        <dbReference type="PROSITE" id="PS51272"/>
    </source>
</evidence>
<dbReference type="PROSITE" id="PS51272">
    <property type="entry name" value="SLH"/>
    <property type="match status" value="2"/>
</dbReference>
<evidence type="ECO:0000313" key="3">
    <source>
        <dbReference type="Proteomes" id="UP001519306"/>
    </source>
</evidence>
<dbReference type="Proteomes" id="UP001519306">
    <property type="component" value="Unassembled WGS sequence"/>
</dbReference>